<reference evidence="1" key="1">
    <citation type="submission" date="2014-09" db="EMBL/GenBank/DDBJ databases">
        <authorList>
            <person name="Magalhaes I.L.F."/>
            <person name="Oliveira U."/>
            <person name="Santos F.R."/>
            <person name="Vidigal T.H.D.A."/>
            <person name="Brescovit A.D."/>
            <person name="Santos A.J."/>
        </authorList>
    </citation>
    <scope>NUCLEOTIDE SEQUENCE</scope>
    <source>
        <tissue evidence="1">Shoot tissue taken approximately 20 cm above the soil surface</tissue>
    </source>
</reference>
<evidence type="ECO:0000313" key="1">
    <source>
        <dbReference type="EMBL" id="JAD50191.1"/>
    </source>
</evidence>
<reference evidence="1" key="2">
    <citation type="journal article" date="2015" name="Data Brief">
        <title>Shoot transcriptome of the giant reed, Arundo donax.</title>
        <authorList>
            <person name="Barrero R.A."/>
            <person name="Guerrero F.D."/>
            <person name="Moolhuijzen P."/>
            <person name="Goolsby J.A."/>
            <person name="Tidwell J."/>
            <person name="Bellgard S.E."/>
            <person name="Bellgard M.I."/>
        </authorList>
    </citation>
    <scope>NUCLEOTIDE SEQUENCE</scope>
    <source>
        <tissue evidence="1">Shoot tissue taken approximately 20 cm above the soil surface</tissue>
    </source>
</reference>
<protein>
    <submittedName>
        <fullName evidence="1">Uncharacterized protein</fullName>
    </submittedName>
</protein>
<dbReference type="AlphaFoldDB" id="A0A0A9AGC2"/>
<dbReference type="EMBL" id="GBRH01247704">
    <property type="protein sequence ID" value="JAD50191.1"/>
    <property type="molecule type" value="Transcribed_RNA"/>
</dbReference>
<sequence>MQMLATDFLRNFMTGTLQLIRSKGWRIFMQKFRMK</sequence>
<proteinExistence type="predicted"/>
<organism evidence="1">
    <name type="scientific">Arundo donax</name>
    <name type="common">Giant reed</name>
    <name type="synonym">Donax arundinaceus</name>
    <dbReference type="NCBI Taxonomy" id="35708"/>
    <lineage>
        <taxon>Eukaryota</taxon>
        <taxon>Viridiplantae</taxon>
        <taxon>Streptophyta</taxon>
        <taxon>Embryophyta</taxon>
        <taxon>Tracheophyta</taxon>
        <taxon>Spermatophyta</taxon>
        <taxon>Magnoliopsida</taxon>
        <taxon>Liliopsida</taxon>
        <taxon>Poales</taxon>
        <taxon>Poaceae</taxon>
        <taxon>PACMAD clade</taxon>
        <taxon>Arundinoideae</taxon>
        <taxon>Arundineae</taxon>
        <taxon>Arundo</taxon>
    </lineage>
</organism>
<name>A0A0A9AGC2_ARUDO</name>
<accession>A0A0A9AGC2</accession>